<proteinExistence type="predicted"/>
<dbReference type="EMBL" id="PPTA01000007">
    <property type="protein sequence ID" value="TFB02026.1"/>
    <property type="molecule type" value="Genomic_DNA"/>
</dbReference>
<evidence type="ECO:0000313" key="2">
    <source>
        <dbReference type="EMBL" id="TFB02026.1"/>
    </source>
</evidence>
<comment type="caution">
    <text evidence="2">The sequence shown here is derived from an EMBL/GenBank/DDBJ whole genome shotgun (WGS) entry which is preliminary data.</text>
</comment>
<feature type="region of interest" description="Disordered" evidence="1">
    <location>
        <begin position="314"/>
        <end position="353"/>
    </location>
</feature>
<protein>
    <submittedName>
        <fullName evidence="2">Uncharacterized protein</fullName>
    </submittedName>
</protein>
<feature type="region of interest" description="Disordered" evidence="1">
    <location>
        <begin position="22"/>
        <end position="118"/>
    </location>
</feature>
<name>A0ABY2H1L4_9HYPO</name>
<evidence type="ECO:0000256" key="1">
    <source>
        <dbReference type="SAM" id="MobiDB-lite"/>
    </source>
</evidence>
<gene>
    <name evidence="2" type="ORF">CCMA1212_005865</name>
</gene>
<sequence>MPVVVYPLSGRASIGSTGQVWAADGIDASGPSPSPNRSESRCSEPARQTRSSTGAAGGRSEEERRWKPEVRDGACPKAAIQRQQQKALDDTSDRHPGWKWKQRGSSTRASANGSTSSHIQPWRRCMMSNTFWKGDAPVGLILLRQRGPMDDNRGVNGGVKAAVEQVPHEVFGVVQDRPIDARYRQEEQHLQGGLLLCVPARRCCAGQSIPTQSQPFFVDGFVAVSASVSVCVRAGKSEVPIFSPVAQELGTWNMKPSVCSVAILTYLILTEYKYLGLGCIKRDCGKAWTQLQGPLLSISPPLRAGARAGALETLERRDGTGRSSAEELPATPCKARDNGGARWALPWRPTSSG</sequence>
<reference evidence="2 3" key="1">
    <citation type="submission" date="2018-01" db="EMBL/GenBank/DDBJ databases">
        <title>Genome characterization of the sugarcane-associated fungus Trichoderma ghanense CCMA-1212 and their application in lignocelulose bioconversion.</title>
        <authorList>
            <person name="Steindorff A.S."/>
            <person name="Mendes T.D."/>
            <person name="Vilela E.S.D."/>
            <person name="Rodrigues D.S."/>
            <person name="Formighieri E.F."/>
            <person name="Melo I.S."/>
            <person name="Favaro L.C.L."/>
        </authorList>
    </citation>
    <scope>NUCLEOTIDE SEQUENCE [LARGE SCALE GENOMIC DNA]</scope>
    <source>
        <strain evidence="2 3">CCMA-1212</strain>
    </source>
</reference>
<feature type="compositionally biased region" description="Polar residues" evidence="1">
    <location>
        <begin position="103"/>
        <end position="118"/>
    </location>
</feature>
<dbReference type="Proteomes" id="UP001642720">
    <property type="component" value="Unassembled WGS sequence"/>
</dbReference>
<dbReference type="GeneID" id="300577560"/>
<feature type="compositionally biased region" description="Basic and acidic residues" evidence="1">
    <location>
        <begin position="87"/>
        <end position="96"/>
    </location>
</feature>
<feature type="compositionally biased region" description="Basic and acidic residues" evidence="1">
    <location>
        <begin position="59"/>
        <end position="74"/>
    </location>
</feature>
<keyword evidence="3" id="KW-1185">Reference proteome</keyword>
<dbReference type="RefSeq" id="XP_073558227.1">
    <property type="nucleotide sequence ID" value="XM_073703110.1"/>
</dbReference>
<organism evidence="2 3">
    <name type="scientific">Trichoderma ghanense</name>
    <dbReference type="NCBI Taxonomy" id="65468"/>
    <lineage>
        <taxon>Eukaryota</taxon>
        <taxon>Fungi</taxon>
        <taxon>Dikarya</taxon>
        <taxon>Ascomycota</taxon>
        <taxon>Pezizomycotina</taxon>
        <taxon>Sordariomycetes</taxon>
        <taxon>Hypocreomycetidae</taxon>
        <taxon>Hypocreales</taxon>
        <taxon>Hypocreaceae</taxon>
        <taxon>Trichoderma</taxon>
    </lineage>
</organism>
<evidence type="ECO:0000313" key="3">
    <source>
        <dbReference type="Proteomes" id="UP001642720"/>
    </source>
</evidence>
<accession>A0ABY2H1L4</accession>